<dbReference type="InterPro" id="IPR009060">
    <property type="entry name" value="UBA-like_sf"/>
</dbReference>
<sequence length="462" mass="53502">MLLLFLHVDVMPTANQIIVMKLGENKSREMQNKSRERNHRKSHNSQSPTIKETLITVVVISKLGVTQVQIPEWENGKFLKEAVLRSPLSSISDDVELIDRAIMKQKLIRGKTKTIINDLETMKDLQIENYEEILFIRQWTNSAESDLIPTKLENDQKIMNANPPKLFIYELLRKENLRKIFITLAQESAHVLGMTSFASNVISYFRQKIQNYMKNHENAVKVMMQLGFTKECVDHAIKIKASNHKLALDWLIDNEISSGFVEDNLEEFNKLLSPHRSSILSSPKWPSNASFNHVNSLLEIVKFYAQKDEIVHESSINEMIMMGYKEEDAHEALRLTRNNLAAAVAYIEGETSQSITELRDGFSPSSVIRQKILESTEILASLGTRMESIYRNWITFDAHHRQISRREVYFSFKPVQWIAISNFSAFSAKQSNIIWHKTENISWNFFCFLCGWLRRSDVEEES</sequence>
<feature type="domain" description="UBA" evidence="2">
    <location>
        <begin position="214"/>
        <end position="254"/>
    </location>
</feature>
<dbReference type="OrthoDB" id="336240at2759"/>
<evidence type="ECO:0000259" key="2">
    <source>
        <dbReference type="PROSITE" id="PS50030"/>
    </source>
</evidence>
<dbReference type="EMBL" id="CVRI01000018">
    <property type="protein sequence ID" value="CRK90366.1"/>
    <property type="molecule type" value="Genomic_DNA"/>
</dbReference>
<dbReference type="Pfam" id="PF00627">
    <property type="entry name" value="UBA"/>
    <property type="match status" value="1"/>
</dbReference>
<dbReference type="SMART" id="SM00165">
    <property type="entry name" value="UBA"/>
    <property type="match status" value="2"/>
</dbReference>
<organism evidence="3 4">
    <name type="scientific">Clunio marinus</name>
    <dbReference type="NCBI Taxonomy" id="568069"/>
    <lineage>
        <taxon>Eukaryota</taxon>
        <taxon>Metazoa</taxon>
        <taxon>Ecdysozoa</taxon>
        <taxon>Arthropoda</taxon>
        <taxon>Hexapoda</taxon>
        <taxon>Insecta</taxon>
        <taxon>Pterygota</taxon>
        <taxon>Neoptera</taxon>
        <taxon>Endopterygota</taxon>
        <taxon>Diptera</taxon>
        <taxon>Nematocera</taxon>
        <taxon>Chironomoidea</taxon>
        <taxon>Chironomidae</taxon>
        <taxon>Clunio</taxon>
    </lineage>
</organism>
<proteinExistence type="predicted"/>
<evidence type="ECO:0000256" key="1">
    <source>
        <dbReference type="SAM" id="MobiDB-lite"/>
    </source>
</evidence>
<dbReference type="InterPro" id="IPR052476">
    <property type="entry name" value="UBAC1"/>
</dbReference>
<dbReference type="PROSITE" id="PS50030">
    <property type="entry name" value="UBA"/>
    <property type="match status" value="2"/>
</dbReference>
<dbReference type="Gene3D" id="1.10.8.10">
    <property type="entry name" value="DNA helicase RuvA subunit, C-terminal domain"/>
    <property type="match status" value="1"/>
</dbReference>
<protein>
    <submittedName>
        <fullName evidence="3">CLUMA_CG004073, isoform A</fullName>
    </submittedName>
</protein>
<dbReference type="PANTHER" id="PTHR46738:SF1">
    <property type="entry name" value="UBIQUITIN-ASSOCIATED DOMAIN-CONTAINING PROTEIN 1"/>
    <property type="match status" value="1"/>
</dbReference>
<reference evidence="3 4" key="1">
    <citation type="submission" date="2015-04" db="EMBL/GenBank/DDBJ databases">
        <authorList>
            <person name="Syromyatnikov M.Y."/>
            <person name="Popov V.N."/>
        </authorList>
    </citation>
    <scope>NUCLEOTIDE SEQUENCE [LARGE SCALE GENOMIC DNA]</scope>
</reference>
<dbReference type="InterPro" id="IPR015940">
    <property type="entry name" value="UBA"/>
</dbReference>
<evidence type="ECO:0000313" key="4">
    <source>
        <dbReference type="Proteomes" id="UP000183832"/>
    </source>
</evidence>
<dbReference type="Proteomes" id="UP000183832">
    <property type="component" value="Unassembled WGS sequence"/>
</dbReference>
<feature type="region of interest" description="Disordered" evidence="1">
    <location>
        <begin position="25"/>
        <end position="47"/>
    </location>
</feature>
<dbReference type="PANTHER" id="PTHR46738">
    <property type="entry name" value="UBIQUITIN-ASSOCIATED DOMAIN-CONTAINING PROTEIN 1"/>
    <property type="match status" value="1"/>
</dbReference>
<feature type="compositionally biased region" description="Basic and acidic residues" evidence="1">
    <location>
        <begin position="25"/>
        <end position="35"/>
    </location>
</feature>
<keyword evidence="4" id="KW-1185">Reference proteome</keyword>
<gene>
    <name evidence="3" type="ORF">CLUMA_CG004073</name>
</gene>
<dbReference type="STRING" id="568069.A0A1J1HV50"/>
<dbReference type="AlphaFoldDB" id="A0A1J1HV50"/>
<name>A0A1J1HV50_9DIPT</name>
<accession>A0A1J1HV50</accession>
<evidence type="ECO:0000313" key="3">
    <source>
        <dbReference type="EMBL" id="CRK90366.1"/>
    </source>
</evidence>
<dbReference type="GO" id="GO:0000151">
    <property type="term" value="C:ubiquitin ligase complex"/>
    <property type="evidence" value="ECO:0007669"/>
    <property type="project" value="TreeGrafter"/>
</dbReference>
<dbReference type="SUPFAM" id="SSF46934">
    <property type="entry name" value="UBA-like"/>
    <property type="match status" value="2"/>
</dbReference>
<feature type="domain" description="UBA" evidence="2">
    <location>
        <begin position="306"/>
        <end position="350"/>
    </location>
</feature>